<evidence type="ECO:0000313" key="2">
    <source>
        <dbReference type="EMBL" id="KDQ55327.1"/>
    </source>
</evidence>
<gene>
    <name evidence="2" type="ORF">JAAARDRAFT_86873</name>
</gene>
<evidence type="ECO:0000256" key="1">
    <source>
        <dbReference type="SAM" id="MobiDB-lite"/>
    </source>
</evidence>
<evidence type="ECO:0000313" key="3">
    <source>
        <dbReference type="Proteomes" id="UP000027265"/>
    </source>
</evidence>
<dbReference type="STRING" id="933084.A0A067PVL9"/>
<dbReference type="OrthoDB" id="3199698at2759"/>
<sequence length="526" mass="59768">MSGHWAYKKADEISEDPLTHGSMLVPIILGSDKTTVSVATGNQEFHPLYLSIGNIDNEMQQAHREGLVPVAFLAIPKTAREYEDDEEFRLFKKQVYHQSIAKILAPLRPGMTTPEVMRCPDGHYRWAIFQLGPYIADYLEQVFLSGIVQGWCPKCRVPPSNLEKAGLPQFRDHTDTLIETFDLGELWDAFGVVSDVIPFTDYFPHADIHQLITPDLLHQLIKGTFKDHLVAWVVEYVETHAASKHEAKQILDEIDWRIAAVPAFPGLRRFPEGRGYKQWTGNDSKVLMKVFLPAIVGFVPDKMVHCIAAFLDFCYLARWSAHDTLCLQEMNQTLESFHEFRSIFQETGIQPKGFSLPRQHALVHYVENIRLFSSPNGLCSSITESKHIPTVKRPWQQSNRNNPIGQIIRMNTRLSKLAAVRVEFGRRGMLQGDIISHVRRVVGLLKDDDSDGEDDPEHPHDGALTDLLDIPDLPNMIWRFIHDQLYLDDHLAAENIPLDHCPVFHGRISVYHSATATFYAPSELSG</sequence>
<accession>A0A067PVL9</accession>
<dbReference type="Proteomes" id="UP000027265">
    <property type="component" value="Unassembled WGS sequence"/>
</dbReference>
<dbReference type="InParanoid" id="A0A067PVL9"/>
<proteinExistence type="predicted"/>
<keyword evidence="3" id="KW-1185">Reference proteome</keyword>
<feature type="region of interest" description="Disordered" evidence="1">
    <location>
        <begin position="446"/>
        <end position="465"/>
    </location>
</feature>
<dbReference type="EMBL" id="KL197725">
    <property type="protein sequence ID" value="KDQ55327.1"/>
    <property type="molecule type" value="Genomic_DNA"/>
</dbReference>
<dbReference type="AlphaFoldDB" id="A0A067PVL9"/>
<dbReference type="Pfam" id="PF18759">
    <property type="entry name" value="Plavaka"/>
    <property type="match status" value="1"/>
</dbReference>
<dbReference type="HOGENOM" id="CLU_006344_14_1_1"/>
<reference evidence="3" key="1">
    <citation type="journal article" date="2014" name="Proc. Natl. Acad. Sci. U.S.A.">
        <title>Extensive sampling of basidiomycete genomes demonstrates inadequacy of the white-rot/brown-rot paradigm for wood decay fungi.</title>
        <authorList>
            <person name="Riley R."/>
            <person name="Salamov A.A."/>
            <person name="Brown D.W."/>
            <person name="Nagy L.G."/>
            <person name="Floudas D."/>
            <person name="Held B.W."/>
            <person name="Levasseur A."/>
            <person name="Lombard V."/>
            <person name="Morin E."/>
            <person name="Otillar R."/>
            <person name="Lindquist E.A."/>
            <person name="Sun H."/>
            <person name="LaButti K.M."/>
            <person name="Schmutz J."/>
            <person name="Jabbour D."/>
            <person name="Luo H."/>
            <person name="Baker S.E."/>
            <person name="Pisabarro A.G."/>
            <person name="Walton J.D."/>
            <person name="Blanchette R.A."/>
            <person name="Henrissat B."/>
            <person name="Martin F."/>
            <person name="Cullen D."/>
            <person name="Hibbett D.S."/>
            <person name="Grigoriev I.V."/>
        </authorList>
    </citation>
    <scope>NUCLEOTIDE SEQUENCE [LARGE SCALE GENOMIC DNA]</scope>
    <source>
        <strain evidence="3">MUCL 33604</strain>
    </source>
</reference>
<name>A0A067PVL9_9AGAM</name>
<organism evidence="2 3">
    <name type="scientific">Jaapia argillacea MUCL 33604</name>
    <dbReference type="NCBI Taxonomy" id="933084"/>
    <lineage>
        <taxon>Eukaryota</taxon>
        <taxon>Fungi</taxon>
        <taxon>Dikarya</taxon>
        <taxon>Basidiomycota</taxon>
        <taxon>Agaricomycotina</taxon>
        <taxon>Agaricomycetes</taxon>
        <taxon>Agaricomycetidae</taxon>
        <taxon>Jaapiales</taxon>
        <taxon>Jaapiaceae</taxon>
        <taxon>Jaapia</taxon>
    </lineage>
</organism>
<dbReference type="InterPro" id="IPR041078">
    <property type="entry name" value="Plavaka"/>
</dbReference>
<feature type="non-terminal residue" evidence="2">
    <location>
        <position position="526"/>
    </location>
</feature>
<protein>
    <submittedName>
        <fullName evidence="2">Uncharacterized protein</fullName>
    </submittedName>
</protein>